<evidence type="ECO:0000313" key="3">
    <source>
        <dbReference type="Proteomes" id="UP000681967"/>
    </source>
</evidence>
<reference evidence="2" key="1">
    <citation type="submission" date="2021-02" db="EMBL/GenBank/DDBJ databases">
        <authorList>
            <person name="Nowell W R."/>
        </authorList>
    </citation>
    <scope>NUCLEOTIDE SEQUENCE</scope>
</reference>
<sequence>MQQSLDRNIGNKNRQDDVSTWNSSHTINVSIDKNQNQPNKCQTTRTTPSSTSIQPMKVHHLSKEDWKKPSKLIPNYNRLSADTFKQLILQNILTTCHDQIQQC</sequence>
<comment type="caution">
    <text evidence="2">The sequence shown here is derived from an EMBL/GenBank/DDBJ whole genome shotgun (WGS) entry which is preliminary data.</text>
</comment>
<dbReference type="EMBL" id="CAJOBH010277358">
    <property type="protein sequence ID" value="CAF5168764.1"/>
    <property type="molecule type" value="Genomic_DNA"/>
</dbReference>
<dbReference type="AlphaFoldDB" id="A0A8S3GQ57"/>
<evidence type="ECO:0000313" key="2">
    <source>
        <dbReference type="EMBL" id="CAF5168764.1"/>
    </source>
</evidence>
<dbReference type="Proteomes" id="UP000681967">
    <property type="component" value="Unassembled WGS sequence"/>
</dbReference>
<organism evidence="2 3">
    <name type="scientific">Rotaria magnacalcarata</name>
    <dbReference type="NCBI Taxonomy" id="392030"/>
    <lineage>
        <taxon>Eukaryota</taxon>
        <taxon>Metazoa</taxon>
        <taxon>Spiralia</taxon>
        <taxon>Gnathifera</taxon>
        <taxon>Rotifera</taxon>
        <taxon>Eurotatoria</taxon>
        <taxon>Bdelloidea</taxon>
        <taxon>Philodinida</taxon>
        <taxon>Philodinidae</taxon>
        <taxon>Rotaria</taxon>
    </lineage>
</organism>
<name>A0A8S3GQ57_9BILA</name>
<evidence type="ECO:0000256" key="1">
    <source>
        <dbReference type="SAM" id="MobiDB-lite"/>
    </source>
</evidence>
<feature type="non-terminal residue" evidence="2">
    <location>
        <position position="1"/>
    </location>
</feature>
<proteinExistence type="predicted"/>
<gene>
    <name evidence="2" type="ORF">BYL167_LOCUS76717</name>
</gene>
<feature type="compositionally biased region" description="Polar residues" evidence="1">
    <location>
        <begin position="1"/>
        <end position="54"/>
    </location>
</feature>
<feature type="region of interest" description="Disordered" evidence="1">
    <location>
        <begin position="1"/>
        <end position="65"/>
    </location>
</feature>
<protein>
    <submittedName>
        <fullName evidence="2">Uncharacterized protein</fullName>
    </submittedName>
</protein>
<accession>A0A8S3GQ57</accession>